<evidence type="ECO:0000313" key="5">
    <source>
        <dbReference type="EMBL" id="ABJ81720.1"/>
    </source>
</evidence>
<dbReference type="PANTHER" id="PTHR46580:SF4">
    <property type="entry name" value="ATP_GTP-BINDING PROTEIN"/>
    <property type="match status" value="1"/>
</dbReference>
<dbReference type="Pfam" id="PF13517">
    <property type="entry name" value="FG-GAP_3"/>
    <property type="match status" value="5"/>
</dbReference>
<dbReference type="KEGG" id="sus:Acid_0721"/>
<evidence type="ECO:0000256" key="1">
    <source>
        <dbReference type="ARBA" id="ARBA00010116"/>
    </source>
</evidence>
<accession>Q02B46</accession>
<dbReference type="HOGENOM" id="CLU_228129_0_0_0"/>
<sequence length="2558" mass="251358" precursor="true">MLKTFFAAVSLFSLVGSLDAQTVTFTQAASSPYVTSGVAPKSLSVADLNLDGVLDVIVANSGTPGNGANANYTAWLGLKTAGAPNGALGNAANTVGAGTAISFFSGGANDRAVNVAIRRANAGYLYGCCGTAYYPAIIGAGLSTSYRQGAPWNTGSLTNFVTSIGSGANTGAPFNPSNGFSYWTAAGDFNGEGLDGAAISYVSAADSVTPLNYITVLFGSGEFLEYASATGINVTMPGFLVAKRVFVADLNHDGKADLIVTTATNQVVVFISQSTLGTGSAFHGIAFAAPLIIPTSGPSEFVTIGDVNGDGKKDLVVSTGTPTLTIIPGNGDGSFGSPVDLTLSAGNSLYAAVGDFTHDGKPDLAVANGSNILIYPGVGTYTFATAPTTVGTGGGPVFVAGADMNNDGKLDLIAANSAENTVAVLLNTTPVVRAGPGLLTFNATAGGSNPPSQSFSVVFDTGGTPSYTLTSSAAWLSTNPSSSGSTSPITISTNITGLAAGTYRGTVTVATSSSTNTSTINVTLNVAGPAGTLKKQAGTLLKNGDSLVVTGDFTGHGRLDLVGALSGCGPSFSQVCLYTYPSNGDGTFGTAVLSQLGATNFQPGFGAAGDFNGDGKLDFVVYNQASAGGVRFFYGNGDGTFTIDGASYFTAGGVAQVQVADLNSDGKPDVVVAAYGGNDFSQGQLGILLNNGDGTFANTQISAPRAYGIVLGDFNRDGFIDIVVANIFADVSYFQGNGNGTFAAAVSIASTAAVNGAYTISAGDFNNDGKLDVAVGGAVTSGKLSILLGNGDGTFTSGAGSPYALVGLVVDTQVGDFNGDGNLDVVVRRGSQGTFSVMLGDGSGAFSPGVDFTLGNNGSIRSAFFPGDFSGDGKTDVIVPDNSWTLWLGDLASTTTVMSSVPATSAPQGQNVAFTETVTAIAPAFAVPGGQGTITDSPDGQLAQANLTVHPANGTLTTSNALSLGAHTLTAAYAGDSRTKASSTSAAFSFNVVQAHLSFTTAPVNTNAGVDMANIVVKVLDPSNAVVTGSTASITIALDHNSISSGTTTVAAVAGVATFTNVKINLIGAYTMTASSTGLTSANANFSITPGPIAQFTVAGFPNPATVNLAGSFTVTAQDAGNNVITGYTGTAHFTSSDGAALLPADYIFTAGDNGVHTFSATLKTVGSRSITATDTVTSSVTGSQTGIIVQVGAPAILTPTGTPQSAVVNTNYGAMSVTLTDAGGNPANGQTITFTAPGSGASGLFGASLTATAVTSASGVATLPAFTANTIAGTFNLHANIGAVATDFVLTNLGGAVNSLAIQTGDNQATAINTAYPTALSVLAKDAFNNPVSGVTITFSMPVAGASATFPGPQATATANTNAAGIATAPTLTANGTAGAIANATATIGALSQTFHLTNLTGAPAHLTITAGSGQSTLIGTAFATQFTANVTDAGNNPIQNVVVTFTAPSSGKSGTFPGSLLAVTSTTDASGNATAPVFTANTVAGAYNVAATANGLSANVGLTNTPGPALMTIVQGDPQSAVIGTAFATPLVVKVADNFGNPCSGISVTFTPTGAAATAAFSGAATVSTTAAGLATAPTLTANNQVGAYTVGAASAAPALSKTFNLNNTFGPPAILTATAGTPQSALVNTAFATALSVKVTDSGLNALSGITVTFTAPASGAGAKFSNSAAAITAITDGSGVASVPVTANTVAGLFAVSATVNALTATYSLTNTPGAAILTINGGNNQNAVTTTVFTTPLSAKVADGFGNPYSGTSVTFTAPASGASGSFANNTITTTVATNAGGIATATAFTANNQLGGYSVSAASAGLTSVSYSLSNITGPPANVLAVTGTPQSAVISTAFATALTAKVTDIAGNPLSGIFVTFAAAPAGNGAGGAFTGTATVATNGSGIAIAPMFTANTVAGVYSVKATVVGGLSGSFNLTNLPGPPALITASGTPQSALLNAAYNTLSVKITDASNNPISGLSVLFTANAAAGAGGAFPAGSATASVSTDANGNATAPTFTANGILGAFTVRATSGALSSTFNLTNIVNPPAAILVVTGSSQFAQLSTGFPLPLTAKVVDVNGAALSNVSVTFTLPSSGASAAFAGSGTSFSAVTNSQGLVTTPSLAAGPIAGIFNAVASTGALSANFALTIGTPPAMTIDPSGFFFRYDTGLTIPPAQTANVENAFGNIVVAADASWVKPRALSNGGSAYGISVSVDPAGLAPGTYYAGIVVSQAGGRQSVTVRVTFVIVPQPQLGSGPTNLTFRYLQGGPVPPEQTDTIIGLSRNVPFTLATEQITAAKGKWLNVAAGNSATSTPVILHVSVSPVGFDAGTYQGVIHVTSPEVTNSPYDIGVTLIVTAPVIPPVITSIVNAASFENNAVSGNEILSMFGTNLGCAAGPQVTVDGVAAVVLGGTATQVNWIAPDLGGRSSIQVQFACGTLVSNLYSMSVVAVAPGIFTADGKQVAAYNAGYTLNGPAIPIARGQVVMLFGTGFGSFAGVDADGFQLQTLPVTATVGGVPATLTYSGLAPGLPGVNQVNVLIPAGAPTGPAVPLVVTAGGTAVTTALTIAVR</sequence>
<dbReference type="Gene3D" id="2.40.128.340">
    <property type="match status" value="1"/>
</dbReference>
<dbReference type="PANTHER" id="PTHR46580">
    <property type="entry name" value="SENSOR KINASE-RELATED"/>
    <property type="match status" value="1"/>
</dbReference>
<dbReference type="STRING" id="234267.Acid_0721"/>
<dbReference type="Gene3D" id="2.60.40.10">
    <property type="entry name" value="Immunoglobulins"/>
    <property type="match status" value="9"/>
</dbReference>
<reference evidence="5" key="1">
    <citation type="submission" date="2006-10" db="EMBL/GenBank/DDBJ databases">
        <title>Complete sequence of Solibacter usitatus Ellin6076.</title>
        <authorList>
            <consortium name="US DOE Joint Genome Institute"/>
            <person name="Copeland A."/>
            <person name="Lucas S."/>
            <person name="Lapidus A."/>
            <person name="Barry K."/>
            <person name="Detter J.C."/>
            <person name="Glavina del Rio T."/>
            <person name="Hammon N."/>
            <person name="Israni S."/>
            <person name="Dalin E."/>
            <person name="Tice H."/>
            <person name="Pitluck S."/>
            <person name="Thompson L.S."/>
            <person name="Brettin T."/>
            <person name="Bruce D."/>
            <person name="Han C."/>
            <person name="Tapia R."/>
            <person name="Gilna P."/>
            <person name="Schmutz J."/>
            <person name="Larimer F."/>
            <person name="Land M."/>
            <person name="Hauser L."/>
            <person name="Kyrpides N."/>
            <person name="Mikhailova N."/>
            <person name="Janssen P.H."/>
            <person name="Kuske C.R."/>
            <person name="Richardson P."/>
        </authorList>
    </citation>
    <scope>NUCLEOTIDE SEQUENCE</scope>
    <source>
        <strain evidence="5">Ellin6076</strain>
    </source>
</reference>
<feature type="domain" description="Big-1" evidence="4">
    <location>
        <begin position="1300"/>
        <end position="1401"/>
    </location>
</feature>
<keyword evidence="2 3" id="KW-0732">Signal</keyword>
<feature type="chain" id="PRO_5004163986" evidence="3">
    <location>
        <begin position="23"/>
        <end position="2558"/>
    </location>
</feature>
<dbReference type="OrthoDB" id="111411at2"/>
<evidence type="ECO:0000256" key="3">
    <source>
        <dbReference type="SAM" id="SignalP"/>
    </source>
</evidence>
<dbReference type="eggNOG" id="COG2931">
    <property type="taxonomic scope" value="Bacteria"/>
</dbReference>
<dbReference type="SMART" id="SM00634">
    <property type="entry name" value="BID_1"/>
    <property type="match status" value="8"/>
</dbReference>
<dbReference type="Pfam" id="PF16640">
    <property type="entry name" value="Big_3_5"/>
    <property type="match status" value="1"/>
</dbReference>
<dbReference type="eggNOG" id="COG2373">
    <property type="taxonomic scope" value="Bacteria"/>
</dbReference>
<protein>
    <submittedName>
        <fullName evidence="5">FG-GAP repeat protein</fullName>
    </submittedName>
</protein>
<dbReference type="InterPro" id="IPR013517">
    <property type="entry name" value="FG-GAP"/>
</dbReference>
<dbReference type="SUPFAM" id="SSF49373">
    <property type="entry name" value="Invasin/intimin cell-adhesion fragments"/>
    <property type="match status" value="9"/>
</dbReference>
<dbReference type="InterPro" id="IPR013783">
    <property type="entry name" value="Ig-like_fold"/>
</dbReference>
<gene>
    <name evidence="5" type="ordered locus">Acid_0721</name>
</gene>
<dbReference type="Gene3D" id="2.130.10.130">
    <property type="entry name" value="Integrin alpha, N-terminal"/>
    <property type="match status" value="3"/>
</dbReference>
<dbReference type="PROSITE" id="PS51127">
    <property type="entry name" value="BIG1"/>
    <property type="match status" value="3"/>
</dbReference>
<evidence type="ECO:0000259" key="4">
    <source>
        <dbReference type="PROSITE" id="PS51127"/>
    </source>
</evidence>
<dbReference type="InterPro" id="IPR003344">
    <property type="entry name" value="Big_1_dom"/>
</dbReference>
<dbReference type="eggNOG" id="COG2755">
    <property type="taxonomic scope" value="Bacteria"/>
</dbReference>
<dbReference type="InParanoid" id="Q02B46"/>
<feature type="signal peptide" evidence="3">
    <location>
        <begin position="1"/>
        <end position="22"/>
    </location>
</feature>
<feature type="domain" description="Big-1" evidence="4">
    <location>
        <begin position="1407"/>
        <end position="1507"/>
    </location>
</feature>
<dbReference type="eggNOG" id="COG3391">
    <property type="taxonomic scope" value="Bacteria"/>
</dbReference>
<dbReference type="InterPro" id="IPR008964">
    <property type="entry name" value="Invasin/intimin_cell_adhesion"/>
</dbReference>
<proteinExistence type="inferred from homology"/>
<feature type="domain" description="Big-1" evidence="4">
    <location>
        <begin position="1617"/>
        <end position="1716"/>
    </location>
</feature>
<evidence type="ECO:0000256" key="2">
    <source>
        <dbReference type="ARBA" id="ARBA00022729"/>
    </source>
</evidence>
<dbReference type="SUPFAM" id="SSF69318">
    <property type="entry name" value="Integrin alpha N-terminal domain"/>
    <property type="match status" value="2"/>
</dbReference>
<organism evidence="5">
    <name type="scientific">Solibacter usitatus (strain Ellin6076)</name>
    <dbReference type="NCBI Taxonomy" id="234267"/>
    <lineage>
        <taxon>Bacteria</taxon>
        <taxon>Pseudomonadati</taxon>
        <taxon>Acidobacteriota</taxon>
        <taxon>Terriglobia</taxon>
        <taxon>Bryobacterales</taxon>
        <taxon>Solibacteraceae</taxon>
        <taxon>Candidatus Solibacter</taxon>
    </lineage>
</organism>
<comment type="similarity">
    <text evidence="1">Belongs to the intimin/invasin family.</text>
</comment>
<dbReference type="InterPro" id="IPR032109">
    <property type="entry name" value="Big_3_5"/>
</dbReference>
<dbReference type="EMBL" id="CP000473">
    <property type="protein sequence ID" value="ABJ81720.1"/>
    <property type="molecule type" value="Genomic_DNA"/>
</dbReference>
<name>Q02B46_SOLUE</name>
<dbReference type="InterPro" id="IPR028994">
    <property type="entry name" value="Integrin_alpha_N"/>
</dbReference>